<proteinExistence type="inferred from homology"/>
<dbReference type="Gene3D" id="3.30.9.10">
    <property type="entry name" value="D-Amino Acid Oxidase, subunit A, domain 2"/>
    <property type="match status" value="1"/>
</dbReference>
<evidence type="ECO:0000256" key="3">
    <source>
        <dbReference type="ARBA" id="ARBA00022630"/>
    </source>
</evidence>
<keyword evidence="7" id="KW-1185">Reference proteome</keyword>
<evidence type="ECO:0000313" key="7">
    <source>
        <dbReference type="Proteomes" id="UP000238205"/>
    </source>
</evidence>
<dbReference type="Gene3D" id="3.50.50.60">
    <property type="entry name" value="FAD/NAD(P)-binding domain"/>
    <property type="match status" value="1"/>
</dbReference>
<dbReference type="PANTHER" id="PTHR13847:SF286">
    <property type="entry name" value="D-AMINO ACID DEHYDROGENASE"/>
    <property type="match status" value="1"/>
</dbReference>
<comment type="cofactor">
    <cofactor evidence="1">
        <name>FAD</name>
        <dbReference type="ChEBI" id="CHEBI:57692"/>
    </cofactor>
</comment>
<evidence type="ECO:0000256" key="4">
    <source>
        <dbReference type="ARBA" id="ARBA00023002"/>
    </source>
</evidence>
<dbReference type="Proteomes" id="UP000238205">
    <property type="component" value="Unassembled WGS sequence"/>
</dbReference>
<name>A0A2T0W5F0_9LACT</name>
<dbReference type="InterPro" id="IPR006076">
    <property type="entry name" value="FAD-dep_OxRdtase"/>
</dbReference>
<reference evidence="6 7" key="1">
    <citation type="submission" date="2018-03" db="EMBL/GenBank/DDBJ databases">
        <title>Genomic Encyclopedia of Archaeal and Bacterial Type Strains, Phase II (KMG-II): from individual species to whole genera.</title>
        <authorList>
            <person name="Goeker M."/>
        </authorList>
    </citation>
    <scope>NUCLEOTIDE SEQUENCE [LARGE SCALE GENOMIC DNA]</scope>
    <source>
        <strain evidence="6 7">DSM 13175</strain>
    </source>
</reference>
<gene>
    <name evidence="6" type="ORF">CLV38_12046</name>
</gene>
<evidence type="ECO:0000256" key="1">
    <source>
        <dbReference type="ARBA" id="ARBA00001974"/>
    </source>
</evidence>
<dbReference type="InterPro" id="IPR036188">
    <property type="entry name" value="FAD/NAD-bd_sf"/>
</dbReference>
<dbReference type="RefSeq" id="WP_106194846.1">
    <property type="nucleotide sequence ID" value="NZ_PVTO01000020.1"/>
</dbReference>
<keyword evidence="3" id="KW-0285">Flavoprotein</keyword>
<dbReference type="GO" id="GO:0016491">
    <property type="term" value="F:oxidoreductase activity"/>
    <property type="evidence" value="ECO:0007669"/>
    <property type="project" value="UniProtKB-KW"/>
</dbReference>
<dbReference type="PANTHER" id="PTHR13847">
    <property type="entry name" value="SARCOSINE DEHYDROGENASE-RELATED"/>
    <property type="match status" value="1"/>
</dbReference>
<dbReference type="SUPFAM" id="SSF51905">
    <property type="entry name" value="FAD/NAD(P)-binding domain"/>
    <property type="match status" value="1"/>
</dbReference>
<dbReference type="EMBL" id="PVTO01000020">
    <property type="protein sequence ID" value="PRY80985.1"/>
    <property type="molecule type" value="Genomic_DNA"/>
</dbReference>
<comment type="similarity">
    <text evidence="2">Belongs to the DadA oxidoreductase family.</text>
</comment>
<dbReference type="AlphaFoldDB" id="A0A2T0W5F0"/>
<accession>A0A2T0W5F0</accession>
<evidence type="ECO:0000313" key="6">
    <source>
        <dbReference type="EMBL" id="PRY80985.1"/>
    </source>
</evidence>
<dbReference type="OrthoDB" id="9805337at2"/>
<dbReference type="SUPFAM" id="SSF54373">
    <property type="entry name" value="FAD-linked reductases, C-terminal domain"/>
    <property type="match status" value="1"/>
</dbReference>
<evidence type="ECO:0000256" key="2">
    <source>
        <dbReference type="ARBA" id="ARBA00009410"/>
    </source>
</evidence>
<feature type="domain" description="FAD dependent oxidoreductase" evidence="5">
    <location>
        <begin position="4"/>
        <end position="357"/>
    </location>
</feature>
<comment type="caution">
    <text evidence="6">The sequence shown here is derived from an EMBL/GenBank/DDBJ whole genome shotgun (WGS) entry which is preliminary data.</text>
</comment>
<organism evidence="6 7">
    <name type="scientific">Alkalibacterium olivapovliticus</name>
    <dbReference type="NCBI Taxonomy" id="99907"/>
    <lineage>
        <taxon>Bacteria</taxon>
        <taxon>Bacillati</taxon>
        <taxon>Bacillota</taxon>
        <taxon>Bacilli</taxon>
        <taxon>Lactobacillales</taxon>
        <taxon>Carnobacteriaceae</taxon>
        <taxon>Alkalibacterium</taxon>
    </lineage>
</organism>
<keyword evidence="4" id="KW-0560">Oxidoreductase</keyword>
<sequence length="380" mass="41822">MTKKVAIIGAGVIGASTAYFLSKEESINLTIYDEGTGQGTSAAAGIISPWLSRRRNKKWYHMVKEGAAFYPTFLSEVMEGEEIPSSVYKQVGTLLFKKKEEYIHEMFTIGKKRKVDAPEIGDLAILSPEEIREKMPLYTGANSAVWASGGARVDGGRLVDLLLSKAQANGAHVVRQHVTFEKNTDSNDSTYIVKTKQSSKQFDSVILSASAWLPDLLMPMNYAVDIRPQKGQLVELQLTNWVTDDWPVIMPEGESDIIPFENGKIIIGATHENEKGFNLTIDKDMLNNMVLEGTTQFSNELHQAEISTYRSGTRAYTSDFAPFFGEVPDLPNVFAASGFGSTGLTAGPLVGQCLAQMVTSEPTTLPVEDYPIEDYIKKVN</sequence>
<dbReference type="GO" id="GO:0005737">
    <property type="term" value="C:cytoplasm"/>
    <property type="evidence" value="ECO:0007669"/>
    <property type="project" value="TreeGrafter"/>
</dbReference>
<protein>
    <submittedName>
        <fullName evidence="6">Glycine/D-amino acid oxidase-like deaminating enzyme</fullName>
    </submittedName>
</protein>
<dbReference type="Pfam" id="PF01266">
    <property type="entry name" value="DAO"/>
    <property type="match status" value="1"/>
</dbReference>
<evidence type="ECO:0000259" key="5">
    <source>
        <dbReference type="Pfam" id="PF01266"/>
    </source>
</evidence>